<name>A0A6N9SX18_9HYPH</name>
<evidence type="ECO:0000256" key="2">
    <source>
        <dbReference type="ARBA" id="ARBA00005695"/>
    </source>
</evidence>
<dbReference type="InterPro" id="IPR000914">
    <property type="entry name" value="SBP_5_dom"/>
</dbReference>
<dbReference type="GO" id="GO:0030288">
    <property type="term" value="C:outer membrane-bounded periplasmic space"/>
    <property type="evidence" value="ECO:0007669"/>
    <property type="project" value="UniProtKB-ARBA"/>
</dbReference>
<comment type="similarity">
    <text evidence="2">Belongs to the bacterial solute-binding protein 5 family.</text>
</comment>
<dbReference type="Proteomes" id="UP000469011">
    <property type="component" value="Unassembled WGS sequence"/>
</dbReference>
<dbReference type="GO" id="GO:0043190">
    <property type="term" value="C:ATP-binding cassette (ABC) transporter complex"/>
    <property type="evidence" value="ECO:0007669"/>
    <property type="project" value="InterPro"/>
</dbReference>
<evidence type="ECO:0000259" key="5">
    <source>
        <dbReference type="Pfam" id="PF00496"/>
    </source>
</evidence>
<comment type="subcellular location">
    <subcellularLocation>
        <location evidence="1">Periplasm</location>
    </subcellularLocation>
</comment>
<dbReference type="InterPro" id="IPR023765">
    <property type="entry name" value="SBP_5_CS"/>
</dbReference>
<keyword evidence="7" id="KW-1185">Reference proteome</keyword>
<dbReference type="EMBL" id="JAAAMG010000001">
    <property type="protein sequence ID" value="NDW03341.1"/>
    <property type="molecule type" value="Genomic_DNA"/>
</dbReference>
<dbReference type="GO" id="GO:1904680">
    <property type="term" value="F:peptide transmembrane transporter activity"/>
    <property type="evidence" value="ECO:0007669"/>
    <property type="project" value="TreeGrafter"/>
</dbReference>
<proteinExistence type="inferred from homology"/>
<keyword evidence="4" id="KW-0732">Signal</keyword>
<feature type="domain" description="Solute-binding protein family 5" evidence="5">
    <location>
        <begin position="117"/>
        <end position="439"/>
    </location>
</feature>
<dbReference type="RefSeq" id="WP_163460923.1">
    <property type="nucleotide sequence ID" value="NZ_JAAAMG010000001.1"/>
</dbReference>
<dbReference type="SUPFAM" id="SSF53850">
    <property type="entry name" value="Periplasmic binding protein-like II"/>
    <property type="match status" value="1"/>
</dbReference>
<evidence type="ECO:0000313" key="6">
    <source>
        <dbReference type="EMBL" id="NDW03341.1"/>
    </source>
</evidence>
<dbReference type="Gene3D" id="3.90.76.10">
    <property type="entry name" value="Dipeptide-binding Protein, Domain 1"/>
    <property type="match status" value="1"/>
</dbReference>
<accession>A0A6N9SX18</accession>
<dbReference type="Gene3D" id="3.40.190.10">
    <property type="entry name" value="Periplasmic binding protein-like II"/>
    <property type="match status" value="1"/>
</dbReference>
<dbReference type="InterPro" id="IPR030678">
    <property type="entry name" value="Peptide/Ni-bd"/>
</dbReference>
<dbReference type="Gene3D" id="3.10.105.10">
    <property type="entry name" value="Dipeptide-binding Protein, Domain 3"/>
    <property type="match status" value="1"/>
</dbReference>
<evidence type="ECO:0000256" key="3">
    <source>
        <dbReference type="ARBA" id="ARBA00022448"/>
    </source>
</evidence>
<protein>
    <submittedName>
        <fullName evidence="6">Peptide ABC transporter substrate-binding protein</fullName>
    </submittedName>
</protein>
<dbReference type="InterPro" id="IPR039424">
    <property type="entry name" value="SBP_5"/>
</dbReference>
<keyword evidence="3" id="KW-0813">Transport</keyword>
<dbReference type="PANTHER" id="PTHR30290">
    <property type="entry name" value="PERIPLASMIC BINDING COMPONENT OF ABC TRANSPORTER"/>
    <property type="match status" value="1"/>
</dbReference>
<dbReference type="PROSITE" id="PS01040">
    <property type="entry name" value="SBP_BACTERIAL_5"/>
    <property type="match status" value="1"/>
</dbReference>
<dbReference type="AlphaFoldDB" id="A0A6N9SX18"/>
<reference evidence="6 7" key="1">
    <citation type="submission" date="2020-01" db="EMBL/GenBank/DDBJ databases">
        <title>Jiella pacifica sp. nov.</title>
        <authorList>
            <person name="Xue Z."/>
            <person name="Zhu S."/>
            <person name="Chen J."/>
            <person name="Yang J."/>
        </authorList>
    </citation>
    <scope>NUCLEOTIDE SEQUENCE [LARGE SCALE GENOMIC DNA]</scope>
    <source>
        <strain evidence="6 7">40Bstr34</strain>
    </source>
</reference>
<dbReference type="PIRSF" id="PIRSF002741">
    <property type="entry name" value="MppA"/>
    <property type="match status" value="1"/>
</dbReference>
<evidence type="ECO:0000256" key="1">
    <source>
        <dbReference type="ARBA" id="ARBA00004418"/>
    </source>
</evidence>
<dbReference type="GO" id="GO:0015833">
    <property type="term" value="P:peptide transport"/>
    <property type="evidence" value="ECO:0007669"/>
    <property type="project" value="TreeGrafter"/>
</dbReference>
<organism evidence="6 7">
    <name type="scientific">Jiella pacifica</name>
    <dbReference type="NCBI Taxonomy" id="2696469"/>
    <lineage>
        <taxon>Bacteria</taxon>
        <taxon>Pseudomonadati</taxon>
        <taxon>Pseudomonadota</taxon>
        <taxon>Alphaproteobacteria</taxon>
        <taxon>Hyphomicrobiales</taxon>
        <taxon>Aurantimonadaceae</taxon>
        <taxon>Jiella</taxon>
    </lineage>
</organism>
<gene>
    <name evidence="6" type="ORF">GTK09_02775</name>
</gene>
<evidence type="ECO:0000256" key="4">
    <source>
        <dbReference type="ARBA" id="ARBA00022729"/>
    </source>
</evidence>
<evidence type="ECO:0000313" key="7">
    <source>
        <dbReference type="Proteomes" id="UP000469011"/>
    </source>
</evidence>
<sequence>MFRAISNLAALRFGRTDVQNHVIDELLAGRLDRRSFLRHGSRVGLSMALMVAAMKTAGLSTIGSALAQSGTPGGTIRIALIAPSGIIDPVTVADQYGLLVLQQVGDFLVMDGPDLVLQPMLATEWSPNEDGTVWTFKLREGVKFHDGRTMTADDVVASIERLADPQNGSNALSAFKGVLSKGGTKKVDDLTVAFHLDAPNGNFPYYLSSDNYNAIILPADYSGNFEAEMNATGPFKLERYTPKVGATFVKNPDYWGGEPKLDRVEMSFYADQQPQVLALLGGQVDVVQQVTVQGSQSLFNNPAVKILELRSNAHRQIHMKTQSGPFADKRVRQAMALTLDRPRLIQGLFRGMADIGNDSPFAPVFPSTDPTVEQRAKNIEKAKQLMAEAGTSGFDTTFTTMSIQELPALASLIKNAAAEIGINVNLKIEDPGAYYGSAVPGKSDWLDSEFGMTDYGHRGIPNVFLTAPLKSDGTWNSANFQNAEYDKLVETYVAALDLDAQKDAAGKIQRLLLDETPIIFPYFYNWLTATAPNVAGVQPTAMGQLFLQNATVG</sequence>
<dbReference type="PANTHER" id="PTHR30290:SF10">
    <property type="entry name" value="PERIPLASMIC OLIGOPEPTIDE-BINDING PROTEIN-RELATED"/>
    <property type="match status" value="1"/>
</dbReference>
<dbReference type="Pfam" id="PF00496">
    <property type="entry name" value="SBP_bac_5"/>
    <property type="match status" value="1"/>
</dbReference>
<comment type="caution">
    <text evidence="6">The sequence shown here is derived from an EMBL/GenBank/DDBJ whole genome shotgun (WGS) entry which is preliminary data.</text>
</comment>
<dbReference type="CDD" id="cd08503">
    <property type="entry name" value="PBP2_NikA_DppA_OppA_like_17"/>
    <property type="match status" value="1"/>
</dbReference>